<evidence type="ECO:0000256" key="1">
    <source>
        <dbReference type="SAM" id="MobiDB-lite"/>
    </source>
</evidence>
<dbReference type="Proteomes" id="UP001311232">
    <property type="component" value="Unassembled WGS sequence"/>
</dbReference>
<keyword evidence="3" id="KW-1185">Reference proteome</keyword>
<evidence type="ECO:0000313" key="2">
    <source>
        <dbReference type="EMBL" id="KAK5622105.1"/>
    </source>
</evidence>
<reference evidence="2 3" key="1">
    <citation type="submission" date="2021-06" db="EMBL/GenBank/DDBJ databases">
        <authorList>
            <person name="Palmer J.M."/>
        </authorList>
    </citation>
    <scope>NUCLEOTIDE SEQUENCE [LARGE SCALE GENOMIC DNA]</scope>
    <source>
        <strain evidence="2 3">MEX-2019</strain>
        <tissue evidence="2">Muscle</tissue>
    </source>
</reference>
<feature type="compositionally biased region" description="Basic and acidic residues" evidence="1">
    <location>
        <begin position="22"/>
        <end position="32"/>
    </location>
</feature>
<proteinExistence type="predicted"/>
<sequence>MRNLPTDLEVLPSPLLLEQMEREAAQRQRVREGCTVPPPELRCSPRASVPAVRPSSSFRRRNRRRAGVNSRSADEEVVSLPADVRTAASKPASSSAIALSARLATASKPAPSSATAMSPRLAAASKPASSSATARFLRLAAAPPMPSSTRCSEATPEELEERLRFFARRIKSFRRTSLMYSSPELMERIRQMERDYETAV</sequence>
<accession>A0AAV9SMD4</accession>
<feature type="non-terminal residue" evidence="2">
    <location>
        <position position="200"/>
    </location>
</feature>
<comment type="caution">
    <text evidence="2">The sequence shown here is derived from an EMBL/GenBank/DDBJ whole genome shotgun (WGS) entry which is preliminary data.</text>
</comment>
<gene>
    <name evidence="2" type="ORF">CRENBAI_010273</name>
</gene>
<dbReference type="AlphaFoldDB" id="A0AAV9SMD4"/>
<protein>
    <submittedName>
        <fullName evidence="2">Uncharacterized protein</fullName>
    </submittedName>
</protein>
<feature type="region of interest" description="Disordered" evidence="1">
    <location>
        <begin position="22"/>
        <end position="77"/>
    </location>
</feature>
<evidence type="ECO:0000313" key="3">
    <source>
        <dbReference type="Proteomes" id="UP001311232"/>
    </source>
</evidence>
<dbReference type="EMBL" id="JAHHUM010000198">
    <property type="protein sequence ID" value="KAK5622105.1"/>
    <property type="molecule type" value="Genomic_DNA"/>
</dbReference>
<name>A0AAV9SMD4_9TELE</name>
<organism evidence="2 3">
    <name type="scientific">Crenichthys baileyi</name>
    <name type="common">White River springfish</name>
    <dbReference type="NCBI Taxonomy" id="28760"/>
    <lineage>
        <taxon>Eukaryota</taxon>
        <taxon>Metazoa</taxon>
        <taxon>Chordata</taxon>
        <taxon>Craniata</taxon>
        <taxon>Vertebrata</taxon>
        <taxon>Euteleostomi</taxon>
        <taxon>Actinopterygii</taxon>
        <taxon>Neopterygii</taxon>
        <taxon>Teleostei</taxon>
        <taxon>Neoteleostei</taxon>
        <taxon>Acanthomorphata</taxon>
        <taxon>Ovalentaria</taxon>
        <taxon>Atherinomorphae</taxon>
        <taxon>Cyprinodontiformes</taxon>
        <taxon>Goodeidae</taxon>
        <taxon>Crenichthys</taxon>
    </lineage>
</organism>